<dbReference type="Gene3D" id="3.20.20.370">
    <property type="entry name" value="Glycoside hydrolase/deacetylase"/>
    <property type="match status" value="1"/>
</dbReference>
<protein>
    <submittedName>
        <fullName evidence="4">Predicted xylanase/chitin deacetylase</fullName>
    </submittedName>
</protein>
<keyword evidence="5" id="KW-1185">Reference proteome</keyword>
<reference evidence="5" key="1">
    <citation type="submission" date="2017-04" db="EMBL/GenBank/DDBJ databases">
        <authorList>
            <person name="Varghese N."/>
            <person name="Submissions S."/>
        </authorList>
    </citation>
    <scope>NUCLEOTIDE SEQUENCE [LARGE SCALE GENOMIC DNA]</scope>
    <source>
        <strain evidence="5">DSM 23072</strain>
    </source>
</reference>
<keyword evidence="4" id="KW-0624">Polysaccharide degradation</keyword>
<accession>A0A1W1UZQ0</accession>
<dbReference type="Gene3D" id="2.30.30.40">
    <property type="entry name" value="SH3 Domains"/>
    <property type="match status" value="1"/>
</dbReference>
<dbReference type="PROSITE" id="PS51677">
    <property type="entry name" value="NODB"/>
    <property type="match status" value="1"/>
</dbReference>
<dbReference type="GO" id="GO:0045493">
    <property type="term" value="P:xylan catabolic process"/>
    <property type="evidence" value="ECO:0007669"/>
    <property type="project" value="UniProtKB-KW"/>
</dbReference>
<evidence type="ECO:0000313" key="4">
    <source>
        <dbReference type="EMBL" id="SMB86490.1"/>
    </source>
</evidence>
<keyword evidence="4" id="KW-0119">Carbohydrate metabolism</keyword>
<keyword evidence="4" id="KW-0858">Xylan degradation</keyword>
<dbReference type="PANTHER" id="PTHR34216:SF13">
    <property type="entry name" value="XYLANASE_CHITIN DEACETYLASE"/>
    <property type="match status" value="1"/>
</dbReference>
<evidence type="ECO:0000313" key="5">
    <source>
        <dbReference type="Proteomes" id="UP000192408"/>
    </source>
</evidence>
<dbReference type="GO" id="GO:0016798">
    <property type="term" value="F:hydrolase activity, acting on glycosyl bonds"/>
    <property type="evidence" value="ECO:0007669"/>
    <property type="project" value="UniProtKB-KW"/>
</dbReference>
<dbReference type="InterPro" id="IPR002509">
    <property type="entry name" value="NODB_dom"/>
</dbReference>
<keyword evidence="1 2" id="KW-0732">Signal</keyword>
<dbReference type="InterPro" id="IPR051398">
    <property type="entry name" value="Polysacch_Deacetylase"/>
</dbReference>
<dbReference type="Proteomes" id="UP000192408">
    <property type="component" value="Unassembled WGS sequence"/>
</dbReference>
<dbReference type="Pfam" id="PF01522">
    <property type="entry name" value="Polysacc_deac_1"/>
    <property type="match status" value="1"/>
</dbReference>
<feature type="signal peptide" evidence="2">
    <location>
        <begin position="1"/>
        <end position="23"/>
    </location>
</feature>
<dbReference type="EMBL" id="FWWV01000024">
    <property type="protein sequence ID" value="SMB86490.1"/>
    <property type="molecule type" value="Genomic_DNA"/>
</dbReference>
<gene>
    <name evidence="4" type="ORF">SAMN05660772_00890</name>
</gene>
<dbReference type="SUPFAM" id="SSF88713">
    <property type="entry name" value="Glycoside hydrolase/deacetylase"/>
    <property type="match status" value="1"/>
</dbReference>
<organism evidence="4 5">
    <name type="scientific">Pasteurella testudinis DSM 23072</name>
    <dbReference type="NCBI Taxonomy" id="1122938"/>
    <lineage>
        <taxon>Bacteria</taxon>
        <taxon>Pseudomonadati</taxon>
        <taxon>Pseudomonadota</taxon>
        <taxon>Gammaproteobacteria</taxon>
        <taxon>Pasteurellales</taxon>
        <taxon>Pasteurellaceae</taxon>
        <taxon>Pasteurella</taxon>
    </lineage>
</organism>
<sequence length="410" mass="46663">MLCVVFRLPIIFTAYLLSSYAFSATTALPDSVLLLADCPVSAVVSGKIQTVAEIKSGQTLQLLPEKQQPFTLQFGNASGFLAADCHLQTQQVQQVRSVNAAASQMQGYLITTQTTPIYRSADQTSAVLAELVPNLRYPWLAKHDAWYQVRFGDQFGYIAVQQVKADQGIPVLTYHHVLKNEENTHFRHTSTTTSVNAFDQQMALLKKWGYQAISLYEVENYLDGKENFNAKLLAVTFDDGLESVHRYAYPILQKYGLRATIFVITARIKHHLAAWDPNQLQFITRAQYQEMQPTMDLQSHTHFLHRKLKKQPIILRRSLHNMLVDFKRSIQVLRQLNPKVRYLAYPYGSYTALAKKAAQEAGFHLAFSTAIGKVNFGDDRYQLKRIYLLKEDSEQQILEKLQPQFAVVSP</sequence>
<feature type="domain" description="NodB homology" evidence="3">
    <location>
        <begin position="231"/>
        <end position="410"/>
    </location>
</feature>
<name>A0A1W1UZQ0_9PAST</name>
<dbReference type="STRING" id="1122938.SAMN05660772_00890"/>
<feature type="chain" id="PRO_5012167355" evidence="2">
    <location>
        <begin position="24"/>
        <end position="410"/>
    </location>
</feature>
<keyword evidence="4" id="KW-0378">Hydrolase</keyword>
<dbReference type="GO" id="GO:0016810">
    <property type="term" value="F:hydrolase activity, acting on carbon-nitrogen (but not peptide) bonds"/>
    <property type="evidence" value="ECO:0007669"/>
    <property type="project" value="InterPro"/>
</dbReference>
<evidence type="ECO:0000256" key="1">
    <source>
        <dbReference type="ARBA" id="ARBA00022729"/>
    </source>
</evidence>
<dbReference type="InterPro" id="IPR011330">
    <property type="entry name" value="Glyco_hydro/deAcase_b/a-brl"/>
</dbReference>
<proteinExistence type="predicted"/>
<evidence type="ECO:0000259" key="3">
    <source>
        <dbReference type="PROSITE" id="PS51677"/>
    </source>
</evidence>
<dbReference type="PANTHER" id="PTHR34216">
    <property type="match status" value="1"/>
</dbReference>
<dbReference type="AlphaFoldDB" id="A0A1W1UZQ0"/>
<keyword evidence="4" id="KW-0326">Glycosidase</keyword>
<evidence type="ECO:0000256" key="2">
    <source>
        <dbReference type="SAM" id="SignalP"/>
    </source>
</evidence>